<dbReference type="KEGG" id="bcig:AB162_168"/>
<dbReference type="PATRIC" id="fig|186490.8.peg.160"/>
<accession>A0A0K2BKC6</accession>
<evidence type="ECO:0000259" key="5">
    <source>
        <dbReference type="Pfam" id="PF13525"/>
    </source>
</evidence>
<dbReference type="InterPro" id="IPR039565">
    <property type="entry name" value="BamD-like"/>
</dbReference>
<sequence length="233" mass="27556">MLRTLKQLIISINNLLFITISLILVACSHNRSNVYDKLQEEIYQSARHKLQGGHYKDAIKQLETLDHYYTLGNYTQQVQLDLIYAYYKIYKLKNSKKIIDSFLLNYPTHPNIDYVLYMLGLIEMAIDDRLLLKLLCVNDYERDPGHARAAFDNFKKIIYNFPNSKYAIYAIKRLIYLKHRLAKHELYLVKYYSNIGAYIAVVNRVDNMLSNFPDTNYTYKALPYMENAYKNCN</sequence>
<evidence type="ECO:0000313" key="6">
    <source>
        <dbReference type="EMBL" id="AKZ65775.1"/>
    </source>
</evidence>
<proteinExistence type="inferred from homology"/>
<keyword evidence="4 6" id="KW-0449">Lipoprotein</keyword>
<dbReference type="EMBL" id="CP011787">
    <property type="protein sequence ID" value="AKZ65775.1"/>
    <property type="molecule type" value="Genomic_DNA"/>
</dbReference>
<keyword evidence="1 4" id="KW-0732">Signal</keyword>
<comment type="subcellular location">
    <subcellularLocation>
        <location evidence="4">Cell outer membrane</location>
        <topology evidence="4">Lipid-anchor</topology>
    </subcellularLocation>
</comment>
<evidence type="ECO:0000256" key="4">
    <source>
        <dbReference type="HAMAP-Rule" id="MF_00922"/>
    </source>
</evidence>
<dbReference type="HAMAP" id="MF_00922">
    <property type="entry name" value="OM_assembly_BamD"/>
    <property type="match status" value="1"/>
</dbReference>
<comment type="similarity">
    <text evidence="4">Belongs to the BamD family.</text>
</comment>
<keyword evidence="2 4" id="KW-0472">Membrane</keyword>
<organism evidence="6 7">
    <name type="scientific">Candidatus Palibaumannia cicadellinicola</name>
    <dbReference type="NCBI Taxonomy" id="186490"/>
    <lineage>
        <taxon>Bacteria</taxon>
        <taxon>Pseudomonadati</taxon>
        <taxon>Pseudomonadota</taxon>
        <taxon>Gammaproteobacteria</taxon>
        <taxon>Candidatus Palibaumannia</taxon>
    </lineage>
</organism>
<reference evidence="6 7" key="1">
    <citation type="submission" date="2015-06" db="EMBL/GenBank/DDBJ databases">
        <title>Lineage-specific patterns of genome deterioration in obligate symbionts.</title>
        <authorList>
            <person name="Bennett G.M."/>
            <person name="McCutcheon J.P."/>
            <person name="McDonald B.R."/>
            <person name="Moran N.A."/>
        </authorList>
    </citation>
    <scope>NUCLEOTIDE SEQUENCE [LARGE SCALE GENOMIC DNA]</scope>
    <source>
        <strain evidence="6 7">B-GSS</strain>
    </source>
</reference>
<comment type="function">
    <text evidence="4">Part of the outer membrane protein assembly complex, which is involved in assembly and insertion of beta-barrel proteins into the outer membrane.</text>
</comment>
<dbReference type="Pfam" id="PF13525">
    <property type="entry name" value="YfiO"/>
    <property type="match status" value="1"/>
</dbReference>
<dbReference type="Gene3D" id="1.25.40.10">
    <property type="entry name" value="Tetratricopeptide repeat domain"/>
    <property type="match status" value="1"/>
</dbReference>
<protein>
    <recommendedName>
        <fullName evidence="4">Outer membrane protein assembly factor BamD</fullName>
    </recommendedName>
</protein>
<dbReference type="GO" id="GO:0043165">
    <property type="term" value="P:Gram-negative-bacterium-type cell outer membrane assembly"/>
    <property type="evidence" value="ECO:0007669"/>
    <property type="project" value="UniProtKB-UniRule"/>
</dbReference>
<evidence type="ECO:0000313" key="7">
    <source>
        <dbReference type="Proteomes" id="UP000056466"/>
    </source>
</evidence>
<comment type="subunit">
    <text evidence="4">Part of the Bam complex.</text>
</comment>
<dbReference type="InterPro" id="IPR017689">
    <property type="entry name" value="BamD"/>
</dbReference>
<dbReference type="Proteomes" id="UP000056466">
    <property type="component" value="Chromosome"/>
</dbReference>
<keyword evidence="3 4" id="KW-0998">Cell outer membrane</keyword>
<dbReference type="CDD" id="cd15830">
    <property type="entry name" value="BamD"/>
    <property type="match status" value="1"/>
</dbReference>
<dbReference type="InterPro" id="IPR011990">
    <property type="entry name" value="TPR-like_helical_dom_sf"/>
</dbReference>
<keyword evidence="4" id="KW-0564">Palmitate</keyword>
<evidence type="ECO:0000256" key="3">
    <source>
        <dbReference type="ARBA" id="ARBA00023237"/>
    </source>
</evidence>
<dbReference type="PROSITE" id="PS51257">
    <property type="entry name" value="PROKAR_LIPOPROTEIN"/>
    <property type="match status" value="1"/>
</dbReference>
<dbReference type="NCBIfam" id="TIGR03302">
    <property type="entry name" value="OM_YfiO"/>
    <property type="match status" value="1"/>
</dbReference>
<dbReference type="GO" id="GO:0009279">
    <property type="term" value="C:cell outer membrane"/>
    <property type="evidence" value="ECO:0007669"/>
    <property type="project" value="UniProtKB-SubCell"/>
</dbReference>
<evidence type="ECO:0000256" key="2">
    <source>
        <dbReference type="ARBA" id="ARBA00023136"/>
    </source>
</evidence>
<gene>
    <name evidence="4 6" type="primary">bamD</name>
    <name evidence="6" type="ORF">AB162_168</name>
</gene>
<feature type="domain" description="Outer membrane lipoprotein BamD-like" evidence="5">
    <location>
        <begin position="37"/>
        <end position="231"/>
    </location>
</feature>
<name>A0A0K2BKC6_9GAMM</name>
<dbReference type="AlphaFoldDB" id="A0A0K2BKC6"/>
<dbReference type="GO" id="GO:0051205">
    <property type="term" value="P:protein insertion into membrane"/>
    <property type="evidence" value="ECO:0007669"/>
    <property type="project" value="UniProtKB-UniRule"/>
</dbReference>
<evidence type="ECO:0000256" key="1">
    <source>
        <dbReference type="ARBA" id="ARBA00022729"/>
    </source>
</evidence>
<keyword evidence="7" id="KW-1185">Reference proteome</keyword>